<dbReference type="Pfam" id="PF14479">
    <property type="entry name" value="HeLo"/>
    <property type="match status" value="1"/>
</dbReference>
<evidence type="ECO:0000313" key="3">
    <source>
        <dbReference type="Proteomes" id="UP000729357"/>
    </source>
</evidence>
<dbReference type="Gene3D" id="3.40.50.300">
    <property type="entry name" value="P-loop containing nucleotide triphosphate hydrolases"/>
    <property type="match status" value="1"/>
</dbReference>
<evidence type="ECO:0000259" key="1">
    <source>
        <dbReference type="Pfam" id="PF14479"/>
    </source>
</evidence>
<accession>A0A9P8G2G2</accession>
<dbReference type="PANTHER" id="PTHR37542">
    <property type="entry name" value="HELO DOMAIN-CONTAINING PROTEIN-RELATED"/>
    <property type="match status" value="1"/>
</dbReference>
<proteinExistence type="predicted"/>
<evidence type="ECO:0000313" key="2">
    <source>
        <dbReference type="EMBL" id="KAG9989416.1"/>
    </source>
</evidence>
<feature type="domain" description="Prion-inhibition and propagation HeLo" evidence="1">
    <location>
        <begin position="5"/>
        <end position="198"/>
    </location>
</feature>
<comment type="caution">
    <text evidence="2">The sequence shown here is derived from an EMBL/GenBank/DDBJ whole genome shotgun (WGS) entry which is preliminary data.</text>
</comment>
<dbReference type="InterPro" id="IPR029498">
    <property type="entry name" value="HeLo_dom"/>
</dbReference>
<sequence length="462" mass="51208">MEPVGLAVGVFALAGLFNNAVDCFAYIQLGKNIKQDFTTCCLKLSDASLRLSRWGEAVGLSGNLRDVDLPNRIFRNKDVVDNARARLEHILELFSKAENISNKFLSENKSNKLAVQLYDPQQDLNHEMQSLNSKLHALSLKRRNITSLQRKAQCALYEEKHFRQLIEDVTSAVDGLVELFPAVQPSQEKLCDREAAELLTESTSQVLEAVSAEQDTMLAAAVAKTNDRIHMTNNWNNSEGTRVANQVASLTVHGGQTINCTDGQPYPNGLMSDSVFLQGRFLVRDGIYQFLLNALRSEGGCRTVLYSLAGVGKTAMMRYFAHTIKTEKNILWILATSEDDIRASFSKYAQQLGAGSVNISDPASFIAKRIDEKFPADFLIIFDGLDNSSINLGPYLFSDKINVSVFITTQRRQLGSGIGATHEMQVTSMDNDAAEDLLTTVMSTFPRTEAKKDTLPSHEELH</sequence>
<keyword evidence="3" id="KW-1185">Reference proteome</keyword>
<dbReference type="SUPFAM" id="SSF52540">
    <property type="entry name" value="P-loop containing nucleoside triphosphate hydrolases"/>
    <property type="match status" value="1"/>
</dbReference>
<dbReference type="InterPro" id="IPR038305">
    <property type="entry name" value="HeLo_sf"/>
</dbReference>
<protein>
    <recommendedName>
        <fullName evidence="1">Prion-inhibition and propagation HeLo domain-containing protein</fullName>
    </recommendedName>
</protein>
<dbReference type="InterPro" id="IPR027417">
    <property type="entry name" value="P-loop_NTPase"/>
</dbReference>
<dbReference type="AlphaFoldDB" id="A0A9P8G2G2"/>
<feature type="non-terminal residue" evidence="2">
    <location>
        <position position="1"/>
    </location>
</feature>
<reference evidence="2" key="2">
    <citation type="submission" date="2021-08" db="EMBL/GenBank/DDBJ databases">
        <authorList>
            <person name="Gostincar C."/>
            <person name="Sun X."/>
            <person name="Song Z."/>
            <person name="Gunde-Cimerman N."/>
        </authorList>
    </citation>
    <scope>NUCLEOTIDE SEQUENCE</scope>
    <source>
        <strain evidence="2">EXF-9298</strain>
    </source>
</reference>
<gene>
    <name evidence="2" type="ORF">KCU98_g1903</name>
</gene>
<dbReference type="EMBL" id="JAHFXS010000084">
    <property type="protein sequence ID" value="KAG9989416.1"/>
    <property type="molecule type" value="Genomic_DNA"/>
</dbReference>
<name>A0A9P8G2G2_AURME</name>
<dbReference type="Gene3D" id="1.20.120.1020">
    <property type="entry name" value="Prion-inhibition and propagation, HeLo domain"/>
    <property type="match status" value="1"/>
</dbReference>
<reference evidence="2" key="1">
    <citation type="journal article" date="2021" name="J Fungi (Basel)">
        <title>Virulence traits and population genomics of the black yeast Aureobasidium melanogenum.</title>
        <authorList>
            <person name="Cernosa A."/>
            <person name="Sun X."/>
            <person name="Gostincar C."/>
            <person name="Fang C."/>
            <person name="Gunde-Cimerman N."/>
            <person name="Song Z."/>
        </authorList>
    </citation>
    <scope>NUCLEOTIDE SEQUENCE</scope>
    <source>
        <strain evidence="2">EXF-9298</strain>
    </source>
</reference>
<dbReference type="PANTHER" id="PTHR37542:SF3">
    <property type="entry name" value="PRION-INHIBITION AND PROPAGATION HELO DOMAIN-CONTAINING PROTEIN"/>
    <property type="match status" value="1"/>
</dbReference>
<dbReference type="OrthoDB" id="20872at2759"/>
<dbReference type="Proteomes" id="UP000729357">
    <property type="component" value="Unassembled WGS sequence"/>
</dbReference>
<organism evidence="2 3">
    <name type="scientific">Aureobasidium melanogenum</name>
    <name type="common">Aureobasidium pullulans var. melanogenum</name>
    <dbReference type="NCBI Taxonomy" id="46634"/>
    <lineage>
        <taxon>Eukaryota</taxon>
        <taxon>Fungi</taxon>
        <taxon>Dikarya</taxon>
        <taxon>Ascomycota</taxon>
        <taxon>Pezizomycotina</taxon>
        <taxon>Dothideomycetes</taxon>
        <taxon>Dothideomycetidae</taxon>
        <taxon>Dothideales</taxon>
        <taxon>Saccotheciaceae</taxon>
        <taxon>Aureobasidium</taxon>
    </lineage>
</organism>